<dbReference type="PROSITE" id="PS51184">
    <property type="entry name" value="JMJC"/>
    <property type="match status" value="1"/>
</dbReference>
<dbReference type="Gene3D" id="2.60.120.10">
    <property type="entry name" value="Jelly Rolls"/>
    <property type="match status" value="1"/>
</dbReference>
<evidence type="ECO:0000259" key="1">
    <source>
        <dbReference type="PROSITE" id="PS51184"/>
    </source>
</evidence>
<name>A0A7Y9FQT1_9SPHN</name>
<dbReference type="InterPro" id="IPR003347">
    <property type="entry name" value="JmjC_dom"/>
</dbReference>
<evidence type="ECO:0000313" key="2">
    <source>
        <dbReference type="EMBL" id="NYD91750.1"/>
    </source>
</evidence>
<dbReference type="SUPFAM" id="SSF51197">
    <property type="entry name" value="Clavaminate synthase-like"/>
    <property type="match status" value="1"/>
</dbReference>
<keyword evidence="3" id="KW-1185">Reference proteome</keyword>
<dbReference type="RefSeq" id="WP_179510159.1">
    <property type="nucleotide sequence ID" value="NZ_JACCBY010000006.1"/>
</dbReference>
<proteinExistence type="predicted"/>
<dbReference type="PANTHER" id="PTHR12461:SF105">
    <property type="entry name" value="HYPOXIA-INDUCIBLE FACTOR 1-ALPHA INHIBITOR"/>
    <property type="match status" value="1"/>
</dbReference>
<protein>
    <recommendedName>
        <fullName evidence="1">JmjC domain-containing protein</fullName>
    </recommendedName>
</protein>
<dbReference type="Pfam" id="PF13621">
    <property type="entry name" value="Cupin_8"/>
    <property type="match status" value="1"/>
</dbReference>
<reference evidence="2 3" key="2">
    <citation type="submission" date="2020-08" db="EMBL/GenBank/DDBJ databases">
        <title>The Agave Microbiome: Exploring the role of microbial communities in plant adaptations to desert environments.</title>
        <authorList>
            <person name="Partida-Martinez L.P."/>
        </authorList>
    </citation>
    <scope>NUCLEOTIDE SEQUENCE [LARGE SCALE GENOMIC DNA]</scope>
    <source>
        <strain evidence="2 3">AS2.3</strain>
    </source>
</reference>
<feature type="domain" description="JmjC" evidence="1">
    <location>
        <begin position="118"/>
        <end position="273"/>
    </location>
</feature>
<accession>A0A7Y9FQT1</accession>
<dbReference type="Proteomes" id="UP000517753">
    <property type="component" value="Unassembled WGS sequence"/>
</dbReference>
<evidence type="ECO:0000313" key="3">
    <source>
        <dbReference type="Proteomes" id="UP000517753"/>
    </source>
</evidence>
<organism evidence="2 3">
    <name type="scientific">Sphingomonas melonis</name>
    <dbReference type="NCBI Taxonomy" id="152682"/>
    <lineage>
        <taxon>Bacteria</taxon>
        <taxon>Pseudomonadati</taxon>
        <taxon>Pseudomonadota</taxon>
        <taxon>Alphaproteobacteria</taxon>
        <taxon>Sphingomonadales</taxon>
        <taxon>Sphingomonadaceae</taxon>
        <taxon>Sphingomonas</taxon>
    </lineage>
</organism>
<dbReference type="SMART" id="SM00558">
    <property type="entry name" value="JmjC"/>
    <property type="match status" value="1"/>
</dbReference>
<gene>
    <name evidence="2" type="ORF">HD841_003566</name>
</gene>
<dbReference type="EMBL" id="JACCBY010000006">
    <property type="protein sequence ID" value="NYD91750.1"/>
    <property type="molecule type" value="Genomic_DNA"/>
</dbReference>
<sequence length="345" mass="37947">MTIQARVDESGPVDAARFADEIATRSQPIVLRGQAERWPAVIAGLSSAETLVDYMKAMDRGRPAEVLIGPPEIEGRFFYDPTMRACNFQKRFGSLSGLLDKLLSLRSEAEPVALYAGAAAADDHLSAWIEDNPLPFVLPNAKPRIWVGNRTHVSTHFDEASNVAVVVAGRRRFTLFPPEQVGNLYVGPFHHTIAGPPVSMVDVENPDLERYPKYAEAIPHGVVADLDPGDALFIPPFWWHNVKATAAFNVMVNYWWGEPHAISPMGALSHAILAIRDLPPAQRVAWRRWFDHYVFDDGASHAGDHLPTHARGVLAPPSEMRNAHFTSQIAEGLSPQPAPASRKPG</sequence>
<dbReference type="InterPro" id="IPR014710">
    <property type="entry name" value="RmlC-like_jellyroll"/>
</dbReference>
<dbReference type="PANTHER" id="PTHR12461">
    <property type="entry name" value="HYPOXIA-INDUCIBLE FACTOR 1 ALPHA INHIBITOR-RELATED"/>
    <property type="match status" value="1"/>
</dbReference>
<reference evidence="2 3" key="1">
    <citation type="submission" date="2020-07" db="EMBL/GenBank/DDBJ databases">
        <authorList>
            <person name="Partida-Martinez L."/>
            <person name="Huntemann M."/>
            <person name="Clum A."/>
            <person name="Wang J."/>
            <person name="Palaniappan K."/>
            <person name="Ritter S."/>
            <person name="Chen I.-M."/>
            <person name="Stamatis D."/>
            <person name="Reddy T."/>
            <person name="O'Malley R."/>
            <person name="Daum C."/>
            <person name="Shapiro N."/>
            <person name="Ivanova N."/>
            <person name="Kyrpides N."/>
            <person name="Woyke T."/>
        </authorList>
    </citation>
    <scope>NUCLEOTIDE SEQUENCE [LARGE SCALE GENOMIC DNA]</scope>
    <source>
        <strain evidence="2 3">AS2.3</strain>
    </source>
</reference>
<comment type="caution">
    <text evidence="2">The sequence shown here is derived from an EMBL/GenBank/DDBJ whole genome shotgun (WGS) entry which is preliminary data.</text>
</comment>
<dbReference type="AlphaFoldDB" id="A0A7Y9FQT1"/>
<dbReference type="InterPro" id="IPR041667">
    <property type="entry name" value="Cupin_8"/>
</dbReference>